<dbReference type="Proteomes" id="UP000509510">
    <property type="component" value="Chromosome IV"/>
</dbReference>
<evidence type="ECO:0000256" key="1">
    <source>
        <dbReference type="SAM" id="Phobius"/>
    </source>
</evidence>
<name>A0A7H8R4L4_TALRU</name>
<gene>
    <name evidence="2" type="ORF">TRUGW13939_08074</name>
</gene>
<keyword evidence="1" id="KW-0812">Transmembrane</keyword>
<dbReference type="GeneID" id="55995563"/>
<reference evidence="3" key="1">
    <citation type="submission" date="2020-06" db="EMBL/GenBank/DDBJ databases">
        <title>A chromosome-scale genome assembly of Talaromyces rugulosus W13939.</title>
        <authorList>
            <person name="Wang B."/>
            <person name="Guo L."/>
            <person name="Ye K."/>
            <person name="Wang L."/>
        </authorList>
    </citation>
    <scope>NUCLEOTIDE SEQUENCE [LARGE SCALE GENOMIC DNA]</scope>
    <source>
        <strain evidence="3">W13939</strain>
    </source>
</reference>
<dbReference type="OrthoDB" id="4226581at2759"/>
<keyword evidence="3" id="KW-1185">Reference proteome</keyword>
<dbReference type="RefSeq" id="XP_035347103.1">
    <property type="nucleotide sequence ID" value="XM_035491210.1"/>
</dbReference>
<sequence length="345" mass="40283">MPFQTTKARILSACFQSFTPKNEQKRQQIVRELEIIYLEIERNRWGYCYDAHDLELYNIVFRGLSLDKTPTENEDTFFIPMAKEDLDKYPPDLAHEDTKTTVERLHRIWDEGDYPDWAKGRHPANRLNDRQTDAERLCKFMRKQFVEIKRNVPNSTDRTTLPTVSGWIRTCYGGALIDEELCNDLFDSSIYSLHDPLKASNGRPHAMISISQGYESRNEGLYRHELLAILAVIISQFKKPSLKKHKVIPVKAISFTGQDGRLIEAHYNSSISRLIFRASDLFDFSSYEVAMKNSEPFLRHMASESTGKTEALKSKLKWFSCPFFFSYFLVILLITLTRHYLAQRW</sequence>
<evidence type="ECO:0000313" key="2">
    <source>
        <dbReference type="EMBL" id="QKX60928.1"/>
    </source>
</evidence>
<evidence type="ECO:0000313" key="3">
    <source>
        <dbReference type="Proteomes" id="UP000509510"/>
    </source>
</evidence>
<protein>
    <submittedName>
        <fullName evidence="2">Uncharacterized protein</fullName>
    </submittedName>
</protein>
<dbReference type="AlphaFoldDB" id="A0A7H8R4L4"/>
<proteinExistence type="predicted"/>
<feature type="transmembrane region" description="Helical" evidence="1">
    <location>
        <begin position="323"/>
        <end position="341"/>
    </location>
</feature>
<keyword evidence="1" id="KW-0472">Membrane</keyword>
<keyword evidence="1" id="KW-1133">Transmembrane helix</keyword>
<accession>A0A7H8R4L4</accession>
<dbReference type="KEGG" id="trg:TRUGW13939_08074"/>
<dbReference type="EMBL" id="CP055901">
    <property type="protein sequence ID" value="QKX60928.1"/>
    <property type="molecule type" value="Genomic_DNA"/>
</dbReference>
<organism evidence="2 3">
    <name type="scientific">Talaromyces rugulosus</name>
    <name type="common">Penicillium rugulosum</name>
    <dbReference type="NCBI Taxonomy" id="121627"/>
    <lineage>
        <taxon>Eukaryota</taxon>
        <taxon>Fungi</taxon>
        <taxon>Dikarya</taxon>
        <taxon>Ascomycota</taxon>
        <taxon>Pezizomycotina</taxon>
        <taxon>Eurotiomycetes</taxon>
        <taxon>Eurotiomycetidae</taxon>
        <taxon>Eurotiales</taxon>
        <taxon>Trichocomaceae</taxon>
        <taxon>Talaromyces</taxon>
        <taxon>Talaromyces sect. Islandici</taxon>
    </lineage>
</organism>